<evidence type="ECO:0000313" key="4">
    <source>
        <dbReference type="EMBL" id="ELZ33964.1"/>
    </source>
</evidence>
<keyword evidence="5" id="KW-1185">Reference proteome</keyword>
<evidence type="ECO:0000313" key="5">
    <source>
        <dbReference type="Proteomes" id="UP000011513"/>
    </source>
</evidence>
<dbReference type="NCBIfam" id="TIGR00369">
    <property type="entry name" value="unchar_dom_1"/>
    <property type="match status" value="1"/>
</dbReference>
<reference evidence="4 5" key="1">
    <citation type="journal article" date="2014" name="PLoS Genet.">
        <title>Phylogenetically driven sequencing of extremely halophilic archaea reveals strategies for static and dynamic osmo-response.</title>
        <authorList>
            <person name="Becker E.A."/>
            <person name="Seitzer P.M."/>
            <person name="Tritt A."/>
            <person name="Larsen D."/>
            <person name="Krusor M."/>
            <person name="Yao A.I."/>
            <person name="Wu D."/>
            <person name="Madern D."/>
            <person name="Eisen J.A."/>
            <person name="Darling A.E."/>
            <person name="Facciotti M.T."/>
        </authorList>
    </citation>
    <scope>NUCLEOTIDE SEQUENCE [LARGE SCALE GENOMIC DNA]</scope>
    <source>
        <strain evidence="4 5">JCM 14848</strain>
    </source>
</reference>
<dbReference type="Gene3D" id="3.10.129.10">
    <property type="entry name" value="Hotdog Thioesterase"/>
    <property type="match status" value="1"/>
</dbReference>
<dbReference type="CDD" id="cd03443">
    <property type="entry name" value="PaaI_thioesterase"/>
    <property type="match status" value="1"/>
</dbReference>
<dbReference type="InterPro" id="IPR006683">
    <property type="entry name" value="Thioestr_dom"/>
</dbReference>
<evidence type="ECO:0000259" key="3">
    <source>
        <dbReference type="Pfam" id="PF03061"/>
    </source>
</evidence>
<evidence type="ECO:0000256" key="1">
    <source>
        <dbReference type="ARBA" id="ARBA00008324"/>
    </source>
</evidence>
<keyword evidence="2" id="KW-0378">Hydrolase</keyword>
<name>M0DIG1_HALPD</name>
<feature type="domain" description="Thioesterase" evidence="3">
    <location>
        <begin position="102"/>
        <end position="172"/>
    </location>
</feature>
<comment type="caution">
    <text evidence="4">The sequence shown here is derived from an EMBL/GenBank/DDBJ whole genome shotgun (WGS) entry which is preliminary data.</text>
</comment>
<dbReference type="EMBL" id="AOIV01000006">
    <property type="protein sequence ID" value="ELZ33964.1"/>
    <property type="molecule type" value="Genomic_DNA"/>
</dbReference>
<protein>
    <recommendedName>
        <fullName evidence="3">Thioesterase domain-containing protein</fullName>
    </recommendedName>
</protein>
<dbReference type="InParanoid" id="M0DIG1"/>
<dbReference type="SUPFAM" id="SSF54637">
    <property type="entry name" value="Thioesterase/thiol ester dehydrase-isomerase"/>
    <property type="match status" value="1"/>
</dbReference>
<evidence type="ECO:0000256" key="2">
    <source>
        <dbReference type="ARBA" id="ARBA00022801"/>
    </source>
</evidence>
<dbReference type="PANTHER" id="PTHR21660">
    <property type="entry name" value="THIOESTERASE SUPERFAMILY MEMBER-RELATED"/>
    <property type="match status" value="1"/>
</dbReference>
<dbReference type="AlphaFoldDB" id="M0DIG1"/>
<dbReference type="GO" id="GO:0047617">
    <property type="term" value="F:fatty acyl-CoA hydrolase activity"/>
    <property type="evidence" value="ECO:0007669"/>
    <property type="project" value="InterPro"/>
</dbReference>
<dbReference type="Pfam" id="PF03061">
    <property type="entry name" value="4HBT"/>
    <property type="match status" value="1"/>
</dbReference>
<proteinExistence type="inferred from homology"/>
<dbReference type="PATRIC" id="fig|1227487.5.peg.679"/>
<dbReference type="PANTHER" id="PTHR21660:SF1">
    <property type="entry name" value="ACYL-COENZYME A THIOESTERASE 13"/>
    <property type="match status" value="1"/>
</dbReference>
<comment type="similarity">
    <text evidence="1">Belongs to the thioesterase PaaI family.</text>
</comment>
<dbReference type="InterPro" id="IPR029069">
    <property type="entry name" value="HotDog_dom_sf"/>
</dbReference>
<dbReference type="InterPro" id="IPR039298">
    <property type="entry name" value="ACOT13"/>
</dbReference>
<dbReference type="Proteomes" id="UP000011513">
    <property type="component" value="Unassembled WGS sequence"/>
</dbReference>
<sequence length="208" mass="22504">MPLTAAGRIAVSGRDRRRPAARRNCKRVTGGYIRSAAGYEYMSDDEADGLPDDAAAFVQRYIEQEHGYLSWLGTEVNELESGRVVMTVPYDEKLTNTTNPPTVHGGIAATLIDTAGGIAQRTMLDVPLNGGVATVNLNVNYLRRAAGDLRATAEVVRSGGTIGVSTVTVVSQIPDRVREDNEAFERWEGTTEEEAVATGQGAFRLFRD</sequence>
<organism evidence="4 5">
    <name type="scientific">Halogeometricum pallidum JCM 14848</name>
    <dbReference type="NCBI Taxonomy" id="1227487"/>
    <lineage>
        <taxon>Archaea</taxon>
        <taxon>Methanobacteriati</taxon>
        <taxon>Methanobacteriota</taxon>
        <taxon>Stenosarchaea group</taxon>
        <taxon>Halobacteria</taxon>
        <taxon>Halobacteriales</taxon>
        <taxon>Haloferacaceae</taxon>
        <taxon>Halogeometricum</taxon>
    </lineage>
</organism>
<accession>M0DIG1</accession>
<dbReference type="InterPro" id="IPR003736">
    <property type="entry name" value="PAAI_dom"/>
</dbReference>
<gene>
    <name evidence="4" type="ORF">C474_03355</name>
</gene>
<dbReference type="eggNOG" id="arCOG00777">
    <property type="taxonomic scope" value="Archaea"/>
</dbReference>